<dbReference type="Proteomes" id="UP001287445">
    <property type="component" value="Unassembled WGS sequence"/>
</dbReference>
<dbReference type="EMBL" id="JAWWMZ010000009">
    <property type="protein sequence ID" value="MDX4955866.1"/>
    <property type="molecule type" value="Genomic_DNA"/>
</dbReference>
<dbReference type="RefSeq" id="WP_319075256.1">
    <property type="nucleotide sequence ID" value="NZ_JAWWMZ010000009.1"/>
</dbReference>
<sequence length="223" mass="23653">MAAGTLVYEAGALVPQADVLVAVVAADDPYLGLDFQDLIDAAHWAFGWNGDAINPSRGFLDLGLPPAPDFEVRAPAQLVRTINVGLYQVTVAGEPVSFTADVTLLYKATNEGVHEFDLDAAGSVVKPVNVPSTVQELRLVSLGGGIQVLDGEVLLGEITAAELAGTEFEWQEMRPYALSATDRVQADGAFNGVDSLAAFWWNGTSGGGPSEFWTDFLLAREEV</sequence>
<gene>
    <name evidence="1" type="ORF">SGN30_20815</name>
</gene>
<proteinExistence type="predicted"/>
<name>A0AAJ2R1E1_DELAC</name>
<comment type="caution">
    <text evidence="1">The sequence shown here is derived from an EMBL/GenBank/DDBJ whole genome shotgun (WGS) entry which is preliminary data.</text>
</comment>
<evidence type="ECO:0000313" key="2">
    <source>
        <dbReference type="Proteomes" id="UP001287445"/>
    </source>
</evidence>
<organism evidence="1 2">
    <name type="scientific">Delftia acidovorans</name>
    <name type="common">Pseudomonas acidovorans</name>
    <name type="synonym">Comamonas acidovorans</name>
    <dbReference type="NCBI Taxonomy" id="80866"/>
    <lineage>
        <taxon>Bacteria</taxon>
        <taxon>Pseudomonadati</taxon>
        <taxon>Pseudomonadota</taxon>
        <taxon>Betaproteobacteria</taxon>
        <taxon>Burkholderiales</taxon>
        <taxon>Comamonadaceae</taxon>
        <taxon>Delftia</taxon>
    </lineage>
</organism>
<protein>
    <submittedName>
        <fullName evidence="1">Uncharacterized protein</fullName>
    </submittedName>
</protein>
<reference evidence="1" key="1">
    <citation type="submission" date="2023-11" db="EMBL/GenBank/DDBJ databases">
        <title>Identification and selenium tolerance of Delftia acidovorans R3-25.</title>
        <authorList>
            <person name="Zhang S."/>
            <person name="Liu Y."/>
            <person name="Guo Y."/>
        </authorList>
    </citation>
    <scope>NUCLEOTIDE SEQUENCE</scope>
    <source>
        <strain evidence="1">R3-25</strain>
    </source>
</reference>
<evidence type="ECO:0000313" key="1">
    <source>
        <dbReference type="EMBL" id="MDX4955866.1"/>
    </source>
</evidence>
<accession>A0AAJ2R1E1</accession>
<dbReference type="AlphaFoldDB" id="A0AAJ2R1E1"/>